<comment type="subcellular location">
    <subcellularLocation>
        <location evidence="1">Endomembrane system</location>
        <topology evidence="1">Multi-pass membrane protein</topology>
    </subcellularLocation>
</comment>
<dbReference type="GO" id="GO:0012505">
    <property type="term" value="C:endomembrane system"/>
    <property type="evidence" value="ECO:0007669"/>
    <property type="project" value="UniProtKB-SubCell"/>
</dbReference>
<comment type="caution">
    <text evidence="6">The sequence shown here is derived from an EMBL/GenBank/DDBJ whole genome shotgun (WGS) entry which is preliminary data.</text>
</comment>
<feature type="transmembrane region" description="Helical" evidence="5">
    <location>
        <begin position="158"/>
        <end position="181"/>
    </location>
</feature>
<evidence type="ECO:0000313" key="7">
    <source>
        <dbReference type="Proteomes" id="UP000035009"/>
    </source>
</evidence>
<dbReference type="EMBL" id="BAOP01000031">
    <property type="protein sequence ID" value="GAC81263.1"/>
    <property type="molecule type" value="Genomic_DNA"/>
</dbReference>
<dbReference type="STRING" id="410332.SAMN04488550_1449"/>
<evidence type="ECO:0000256" key="5">
    <source>
        <dbReference type="SAM" id="Phobius"/>
    </source>
</evidence>
<feature type="transmembrane region" description="Helical" evidence="5">
    <location>
        <begin position="216"/>
        <end position="233"/>
    </location>
</feature>
<keyword evidence="4 5" id="KW-0472">Membrane</keyword>
<evidence type="ECO:0000256" key="3">
    <source>
        <dbReference type="ARBA" id="ARBA00022989"/>
    </source>
</evidence>
<evidence type="ECO:0000256" key="4">
    <source>
        <dbReference type="ARBA" id="ARBA00023136"/>
    </source>
</evidence>
<feature type="transmembrane region" description="Helical" evidence="5">
    <location>
        <begin position="54"/>
        <end position="74"/>
    </location>
</feature>
<feature type="transmembrane region" description="Helical" evidence="5">
    <location>
        <begin position="187"/>
        <end position="204"/>
    </location>
</feature>
<dbReference type="Proteomes" id="UP000035009">
    <property type="component" value="Unassembled WGS sequence"/>
</dbReference>
<evidence type="ECO:0008006" key="8">
    <source>
        <dbReference type="Google" id="ProtNLM"/>
    </source>
</evidence>
<organism evidence="6 7">
    <name type="scientific">Gordonia malaquae NBRC 108250</name>
    <dbReference type="NCBI Taxonomy" id="1223542"/>
    <lineage>
        <taxon>Bacteria</taxon>
        <taxon>Bacillati</taxon>
        <taxon>Actinomycetota</taxon>
        <taxon>Actinomycetes</taxon>
        <taxon>Mycobacteriales</taxon>
        <taxon>Gordoniaceae</taxon>
        <taxon>Gordonia</taxon>
    </lineage>
</organism>
<evidence type="ECO:0000256" key="2">
    <source>
        <dbReference type="ARBA" id="ARBA00022692"/>
    </source>
</evidence>
<keyword evidence="7" id="KW-1185">Reference proteome</keyword>
<evidence type="ECO:0000313" key="6">
    <source>
        <dbReference type="EMBL" id="GAC81263.1"/>
    </source>
</evidence>
<dbReference type="InterPro" id="IPR008217">
    <property type="entry name" value="Ccc1_fam"/>
</dbReference>
<dbReference type="GO" id="GO:0030026">
    <property type="term" value="P:intracellular manganese ion homeostasis"/>
    <property type="evidence" value="ECO:0007669"/>
    <property type="project" value="InterPro"/>
</dbReference>
<dbReference type="GO" id="GO:0005384">
    <property type="term" value="F:manganese ion transmembrane transporter activity"/>
    <property type="evidence" value="ECO:0007669"/>
    <property type="project" value="InterPro"/>
</dbReference>
<sequence length="237" mass="25629">MRWDYSPQMPNALARWWAGVDAGDLRDRLTDVNDGIIALAGTGLGLAGAKISGATSFAVLVITTLMGAFAVFGVQLCEALSHREAQQSTVAREQRLLELTPDEEMAELTEWFERKGVTPETSKQVAQELWDADALSAQLEIEYGIRELTTQSDAWREAITAGLAFLVGATLPVLAMVMVPLPWRSESTIIAALASLVVTSVIIARRGYANATRTALRSLMIGGTALALGYLLGDWMM</sequence>
<protein>
    <recommendedName>
        <fullName evidence="8">VIT family protein</fullName>
    </recommendedName>
</protein>
<dbReference type="eggNOG" id="COG1814">
    <property type="taxonomic scope" value="Bacteria"/>
</dbReference>
<name>M3VC23_GORML</name>
<keyword evidence="2 5" id="KW-0812">Transmembrane</keyword>
<evidence type="ECO:0000256" key="1">
    <source>
        <dbReference type="ARBA" id="ARBA00004127"/>
    </source>
</evidence>
<gene>
    <name evidence="6" type="ORF">GM1_031_00160</name>
</gene>
<dbReference type="PANTHER" id="PTHR31851">
    <property type="entry name" value="FE(2+)/MN(2+) TRANSPORTER PCL1"/>
    <property type="match status" value="1"/>
</dbReference>
<dbReference type="AlphaFoldDB" id="M3VC23"/>
<proteinExistence type="predicted"/>
<keyword evidence="3 5" id="KW-1133">Transmembrane helix</keyword>
<accession>M3VC23</accession>
<reference evidence="6 7" key="1">
    <citation type="submission" date="2013-02" db="EMBL/GenBank/DDBJ databases">
        <title>Whole genome shotgun sequence of Gordonia malaquae NBRC 108250.</title>
        <authorList>
            <person name="Yoshida I."/>
            <person name="Hosoyama A."/>
            <person name="Tsuchikane K."/>
            <person name="Ando Y."/>
            <person name="Baba S."/>
            <person name="Ohji S."/>
            <person name="Hamada M."/>
            <person name="Tamura T."/>
            <person name="Yamazoe A."/>
            <person name="Yamazaki S."/>
            <person name="Fujita N."/>
        </authorList>
    </citation>
    <scope>NUCLEOTIDE SEQUENCE [LARGE SCALE GENOMIC DNA]</scope>
    <source>
        <strain evidence="6 7">NBRC 108250</strain>
    </source>
</reference>
<dbReference type="Pfam" id="PF01988">
    <property type="entry name" value="VIT1"/>
    <property type="match status" value="1"/>
</dbReference>